<accession>A0AA38XJQ0</accession>
<gene>
    <name evidence="1" type="ORF">H2200_002449</name>
</gene>
<dbReference type="AlphaFoldDB" id="A0AA38XJQ0"/>
<comment type="caution">
    <text evidence="1">The sequence shown here is derived from an EMBL/GenBank/DDBJ whole genome shotgun (WGS) entry which is preliminary data.</text>
</comment>
<evidence type="ECO:0000313" key="2">
    <source>
        <dbReference type="Proteomes" id="UP001172673"/>
    </source>
</evidence>
<proteinExistence type="predicted"/>
<sequence length="531" mass="59564">MGSNATGEYIFVEVKAKDKGGSISRGTKISHALRRHHRAARRELTRKHLASRRAACAFPPHDAALPRRVQVSPTPDVLQEHFAQLKHHDTEQGRVCELELLQPLKLKALLGQGRLDPFNVYPAENICLYIHEVLDHAVKYTWPGVSPFGHPSSNQVARAWLGCAMANPVAFYSFVFAAGLHHAYEHGWDNIPNRAYGLLFSYKTKAISLVNEALQHIKTETSDALLVSILILAAHGPRRIVVSEESREQHPLSPLANTQSIGFYGSLRFDGLHMDALRLLLARKGGLHTIQLYSLAETIGFGELLGSSEHLAPPTLPESFSCPTTIIPAVPDPVPINFFPCLQKRMVFRDLLPVLGDIAAICKALSRFDNEKKGSPFFNDMIRTRNTVQHRILSLPRRDFILVSDHAIYEACRLAAMIFGAMIIFPLPRATNIKARLAGMLRWTLERLPSELESTSQRQILLWAFMLGAIAASNSKGDRDWYCMMIKKQSRLLGIEQWSDIQVMMNNHLWFDRVCDPPTQKIWAGAMAVND</sequence>
<organism evidence="1 2">
    <name type="scientific">Cladophialophora chaetospira</name>
    <dbReference type="NCBI Taxonomy" id="386627"/>
    <lineage>
        <taxon>Eukaryota</taxon>
        <taxon>Fungi</taxon>
        <taxon>Dikarya</taxon>
        <taxon>Ascomycota</taxon>
        <taxon>Pezizomycotina</taxon>
        <taxon>Eurotiomycetes</taxon>
        <taxon>Chaetothyriomycetidae</taxon>
        <taxon>Chaetothyriales</taxon>
        <taxon>Herpotrichiellaceae</taxon>
        <taxon>Cladophialophora</taxon>
    </lineage>
</organism>
<protein>
    <submittedName>
        <fullName evidence="1">Uncharacterized protein</fullName>
    </submittedName>
</protein>
<evidence type="ECO:0000313" key="1">
    <source>
        <dbReference type="EMBL" id="KAJ9614313.1"/>
    </source>
</evidence>
<keyword evidence="2" id="KW-1185">Reference proteome</keyword>
<dbReference type="PANTHER" id="PTHR37540:SF5">
    <property type="entry name" value="TRANSCRIPTION FACTOR DOMAIN-CONTAINING PROTEIN"/>
    <property type="match status" value="1"/>
</dbReference>
<dbReference type="PANTHER" id="PTHR37540">
    <property type="entry name" value="TRANSCRIPTION FACTOR (ACR-2), PUTATIVE-RELATED-RELATED"/>
    <property type="match status" value="1"/>
</dbReference>
<reference evidence="1" key="1">
    <citation type="submission" date="2022-10" db="EMBL/GenBank/DDBJ databases">
        <title>Culturing micro-colonial fungi from biological soil crusts in the Mojave desert and describing Neophaeococcomyces mojavensis, and introducing the new genera and species Taxawa tesnikishii.</title>
        <authorList>
            <person name="Kurbessoian T."/>
            <person name="Stajich J.E."/>
        </authorList>
    </citation>
    <scope>NUCLEOTIDE SEQUENCE</scope>
    <source>
        <strain evidence="1">TK_41</strain>
    </source>
</reference>
<dbReference type="Proteomes" id="UP001172673">
    <property type="component" value="Unassembled WGS sequence"/>
</dbReference>
<name>A0AA38XJQ0_9EURO</name>
<dbReference type="EMBL" id="JAPDRK010000003">
    <property type="protein sequence ID" value="KAJ9614313.1"/>
    <property type="molecule type" value="Genomic_DNA"/>
</dbReference>